<dbReference type="AlphaFoldDB" id="A0A9J7MIW3"/>
<dbReference type="GeneID" id="118410998"/>
<evidence type="ECO:0000313" key="3">
    <source>
        <dbReference type="RefSeq" id="XP_035668884.1"/>
    </source>
</evidence>
<dbReference type="KEGG" id="bfo:118410998"/>
<dbReference type="RefSeq" id="XP_035668884.1">
    <property type="nucleotide sequence ID" value="XM_035812991.1"/>
</dbReference>
<feature type="compositionally biased region" description="Acidic residues" evidence="1">
    <location>
        <begin position="174"/>
        <end position="188"/>
    </location>
</feature>
<dbReference type="OMA" id="GRYNAHH"/>
<accession>A0A9J7MIW3</accession>
<feature type="region of interest" description="Disordered" evidence="1">
    <location>
        <begin position="213"/>
        <end position="234"/>
    </location>
</feature>
<name>A0A9J7MIW3_BRAFL</name>
<feature type="compositionally biased region" description="Basic and acidic residues" evidence="1">
    <location>
        <begin position="225"/>
        <end position="234"/>
    </location>
</feature>
<feature type="region of interest" description="Disordered" evidence="1">
    <location>
        <begin position="123"/>
        <end position="197"/>
    </location>
</feature>
<evidence type="ECO:0000313" key="2">
    <source>
        <dbReference type="Proteomes" id="UP000001554"/>
    </source>
</evidence>
<dbReference type="Proteomes" id="UP000001554">
    <property type="component" value="Chromosome 3"/>
</dbReference>
<gene>
    <name evidence="3" type="primary">LOC118410998</name>
</gene>
<proteinExistence type="predicted"/>
<protein>
    <submittedName>
        <fullName evidence="3">Uncharacterized protein LOC118410998</fullName>
    </submittedName>
</protein>
<organism evidence="2 3">
    <name type="scientific">Branchiostoma floridae</name>
    <name type="common">Florida lancelet</name>
    <name type="synonym">Amphioxus</name>
    <dbReference type="NCBI Taxonomy" id="7739"/>
    <lineage>
        <taxon>Eukaryota</taxon>
        <taxon>Metazoa</taxon>
        <taxon>Chordata</taxon>
        <taxon>Cephalochordata</taxon>
        <taxon>Leptocardii</taxon>
        <taxon>Amphioxiformes</taxon>
        <taxon>Branchiostomatidae</taxon>
        <taxon>Branchiostoma</taxon>
    </lineage>
</organism>
<evidence type="ECO:0000256" key="1">
    <source>
        <dbReference type="SAM" id="MobiDB-lite"/>
    </source>
</evidence>
<sequence length="234" mass="24920">MQQTLHVGSLRVANWTGTDLTMSAPAPPVLRGDATLVGQNLLDVVKAVRGEAPLLEEALLARFEADVPPRSLSDDELAERLETLTGENSGFLLDMTGKDLKAHETIVRLAHFLIMAANDAAAPRQPIRSSKAGKTAAQAVANLWTPPTNRPKRPDATSSSGLPPPAKKAKPAPLEEDSSSGSESDLEENSLQRELDKAKEACLDPLVHRYPAKLHGTAAPAGESHPGRGQKERG</sequence>
<reference evidence="2" key="1">
    <citation type="journal article" date="2020" name="Nat. Ecol. Evol.">
        <title>Deeply conserved synteny resolves early events in vertebrate evolution.</title>
        <authorList>
            <person name="Simakov O."/>
            <person name="Marletaz F."/>
            <person name="Yue J.X."/>
            <person name="O'Connell B."/>
            <person name="Jenkins J."/>
            <person name="Brandt A."/>
            <person name="Calef R."/>
            <person name="Tung C.H."/>
            <person name="Huang T.K."/>
            <person name="Schmutz J."/>
            <person name="Satoh N."/>
            <person name="Yu J.K."/>
            <person name="Putnam N.H."/>
            <person name="Green R.E."/>
            <person name="Rokhsar D.S."/>
        </authorList>
    </citation>
    <scope>NUCLEOTIDE SEQUENCE [LARGE SCALE GENOMIC DNA]</scope>
    <source>
        <strain evidence="2">S238N-H82</strain>
    </source>
</reference>
<dbReference type="OrthoDB" id="10197771at2759"/>
<keyword evidence="2" id="KW-1185">Reference proteome</keyword>
<reference evidence="3" key="2">
    <citation type="submission" date="2025-08" db="UniProtKB">
        <authorList>
            <consortium name="RefSeq"/>
        </authorList>
    </citation>
    <scope>IDENTIFICATION</scope>
    <source>
        <strain evidence="3">S238N-H82</strain>
        <tissue evidence="3">Testes</tissue>
    </source>
</reference>